<dbReference type="AlphaFoldDB" id="A0A5C6GHA0"/>
<proteinExistence type="inferred from homology"/>
<dbReference type="SUPFAM" id="SSF52096">
    <property type="entry name" value="ClpP/crotonase"/>
    <property type="match status" value="1"/>
</dbReference>
<protein>
    <recommendedName>
        <fullName evidence="4">Enoyl-CoA hydratase/isomerase family protein</fullName>
    </recommendedName>
</protein>
<evidence type="ECO:0000256" key="1">
    <source>
        <dbReference type="ARBA" id="ARBA00005254"/>
    </source>
</evidence>
<reference evidence="3" key="1">
    <citation type="submission" date="2018-12" db="EMBL/GenBank/DDBJ databases">
        <title>The complete genome of Metarhizium rileyi, a key fungal pathogen of Lepidoptera.</title>
        <authorList>
            <person name="Binneck E."/>
            <person name="Lastra C.C.L."/>
            <person name="Sosa-Gomez D.R."/>
        </authorList>
    </citation>
    <scope>NUCLEOTIDE SEQUENCE [LARGE SCALE GENOMIC DNA]</scope>
    <source>
        <strain evidence="3">Cep018-CH2</strain>
    </source>
</reference>
<evidence type="ECO:0000313" key="2">
    <source>
        <dbReference type="EMBL" id="TWU77305.1"/>
    </source>
</evidence>
<dbReference type="Gene3D" id="3.90.226.10">
    <property type="entry name" value="2-enoyl-CoA Hydratase, Chain A, domain 1"/>
    <property type="match status" value="1"/>
</dbReference>
<dbReference type="CDD" id="cd06558">
    <property type="entry name" value="crotonase-like"/>
    <property type="match status" value="1"/>
</dbReference>
<comment type="caution">
    <text evidence="2">The sequence shown here is derived from an EMBL/GenBank/DDBJ whole genome shotgun (WGS) entry which is preliminary data.</text>
</comment>
<sequence>MSTSGLARSSHVTCQCVRFVTFKRPEKQNTRSWQLLDEFLAELKRASADPAVKAIVISGNGTFFSAGADLKRHCRPGPRRCPKLEHAPASMDQR</sequence>
<dbReference type="InterPro" id="IPR001753">
    <property type="entry name" value="Enoyl-CoA_hydra/iso"/>
</dbReference>
<accession>A0A5C6GHA0</accession>
<name>A0A5C6GHA0_METRR</name>
<dbReference type="InterPro" id="IPR029045">
    <property type="entry name" value="ClpP/crotonase-like_dom_sf"/>
</dbReference>
<gene>
    <name evidence="2" type="ORF">ED733_004659</name>
</gene>
<evidence type="ECO:0000313" key="3">
    <source>
        <dbReference type="Proteomes" id="UP000317257"/>
    </source>
</evidence>
<comment type="similarity">
    <text evidence="1">Belongs to the enoyl-CoA hydratase/isomerase family.</text>
</comment>
<organism evidence="2 3">
    <name type="scientific">Metarhizium rileyi (strain RCEF 4871)</name>
    <name type="common">Nomuraea rileyi</name>
    <dbReference type="NCBI Taxonomy" id="1649241"/>
    <lineage>
        <taxon>Eukaryota</taxon>
        <taxon>Fungi</taxon>
        <taxon>Dikarya</taxon>
        <taxon>Ascomycota</taxon>
        <taxon>Pezizomycotina</taxon>
        <taxon>Sordariomycetes</taxon>
        <taxon>Hypocreomycetidae</taxon>
        <taxon>Hypocreales</taxon>
        <taxon>Clavicipitaceae</taxon>
        <taxon>Metarhizium</taxon>
    </lineage>
</organism>
<dbReference type="Proteomes" id="UP000317257">
    <property type="component" value="Unassembled WGS sequence"/>
</dbReference>
<evidence type="ECO:0008006" key="4">
    <source>
        <dbReference type="Google" id="ProtNLM"/>
    </source>
</evidence>
<dbReference type="PANTHER" id="PTHR42964:SF1">
    <property type="entry name" value="POLYKETIDE BIOSYNTHESIS ENOYL-COA HYDRATASE PKSH-RELATED"/>
    <property type="match status" value="1"/>
</dbReference>
<dbReference type="Pfam" id="PF00378">
    <property type="entry name" value="ECH_1"/>
    <property type="match status" value="1"/>
</dbReference>
<dbReference type="InterPro" id="IPR051683">
    <property type="entry name" value="Enoyl-CoA_Hydratase/Isomerase"/>
</dbReference>
<dbReference type="EMBL" id="SBHS01000003">
    <property type="protein sequence ID" value="TWU77305.1"/>
    <property type="molecule type" value="Genomic_DNA"/>
</dbReference>
<dbReference type="PANTHER" id="PTHR42964">
    <property type="entry name" value="ENOYL-COA HYDRATASE"/>
    <property type="match status" value="1"/>
</dbReference>